<reference evidence="1 2" key="1">
    <citation type="submission" date="2020-08" db="EMBL/GenBank/DDBJ databases">
        <title>Streptomycin Non-resistant strain, P. mexicana.</title>
        <authorList>
            <person name="Ganesh-Kumar S."/>
            <person name="Zhe T."/>
            <person name="Yu Z."/>
            <person name="Min Y."/>
        </authorList>
    </citation>
    <scope>NUCLEOTIDE SEQUENCE [LARGE SCALE GENOMIC DNA]</scope>
    <source>
        <strain evidence="1 2">GTZY2</strain>
    </source>
</reference>
<dbReference type="RefSeq" id="WP_187572875.1">
    <property type="nucleotide sequence ID" value="NZ_CP060731.1"/>
</dbReference>
<gene>
    <name evidence="1" type="ORF">IAE60_15055</name>
</gene>
<evidence type="ECO:0000313" key="2">
    <source>
        <dbReference type="Proteomes" id="UP000515838"/>
    </source>
</evidence>
<name>A0A7G9TAV2_PSEMX</name>
<dbReference type="Proteomes" id="UP000515838">
    <property type="component" value="Chromosome"/>
</dbReference>
<accession>A0A7G9TAV2</accession>
<protein>
    <submittedName>
        <fullName evidence="1">Uncharacterized protein</fullName>
    </submittedName>
</protein>
<dbReference type="EMBL" id="CP060731">
    <property type="protein sequence ID" value="QNN77227.1"/>
    <property type="molecule type" value="Genomic_DNA"/>
</dbReference>
<evidence type="ECO:0000313" key="1">
    <source>
        <dbReference type="EMBL" id="QNN77227.1"/>
    </source>
</evidence>
<dbReference type="AlphaFoldDB" id="A0A7G9TAV2"/>
<organism evidence="1 2">
    <name type="scientific">Pseudoxanthomonas mexicana</name>
    <dbReference type="NCBI Taxonomy" id="128785"/>
    <lineage>
        <taxon>Bacteria</taxon>
        <taxon>Pseudomonadati</taxon>
        <taxon>Pseudomonadota</taxon>
        <taxon>Gammaproteobacteria</taxon>
        <taxon>Lysobacterales</taxon>
        <taxon>Lysobacteraceae</taxon>
        <taxon>Pseudoxanthomonas</taxon>
    </lineage>
</organism>
<proteinExistence type="predicted"/>
<sequence length="226" mass="24334">MAENPKRAAVLPVKLEEGKTREELLAKCATDGVAGNAFLTMMYSTGAGLSEGDELLPLCEQLHSSIKRTKSGSIEQAEELLTAQATSLNAIYVECARRAALNMGHYPDATDKYLRLALKAQSQCRTTLESLAEIKSPRAVAFVKQANIANGHQQVNNGVSASEPEPTGTREETTITQVELLEDQSGNVTRLDARAPGKTGRSNPTLEAVGTVHRTANRRRKGSFIA</sequence>
<dbReference type="GeneID" id="81472304"/>